<evidence type="ECO:0000313" key="1">
    <source>
        <dbReference type="EMBL" id="DAF52461.1"/>
    </source>
</evidence>
<dbReference type="EMBL" id="BK032637">
    <property type="protein sequence ID" value="DAF52461.1"/>
    <property type="molecule type" value="Genomic_DNA"/>
</dbReference>
<proteinExistence type="predicted"/>
<name>A0A8S5SN35_9CAUD</name>
<accession>A0A8S5SN35</accession>
<sequence length="160" mass="17282">MGAARVHAAPARRATHHRRRLIGALVSYATVIDVATTLGRPITDPDEQRQVLNWIGKTERIISARLGDLAALDRQILADVISEVVARRARNPDGKRNERIDDYSYTLDAAASAVELTLTADEWARLSQDGSTSGAYMPVLTPAPWLGGRDADATPAGGWA</sequence>
<protein>
    <submittedName>
        <fullName evidence="1">Uncharacterized protein</fullName>
    </submittedName>
</protein>
<organism evidence="1">
    <name type="scientific">Siphoviridae sp. ctj912</name>
    <dbReference type="NCBI Taxonomy" id="2827920"/>
    <lineage>
        <taxon>Viruses</taxon>
        <taxon>Duplodnaviria</taxon>
        <taxon>Heunggongvirae</taxon>
        <taxon>Uroviricota</taxon>
        <taxon>Caudoviricetes</taxon>
    </lineage>
</organism>
<reference evidence="1" key="1">
    <citation type="journal article" date="2021" name="Proc. Natl. Acad. Sci. U.S.A.">
        <title>A Catalog of Tens of Thousands of Viruses from Human Metagenomes Reveals Hidden Associations with Chronic Diseases.</title>
        <authorList>
            <person name="Tisza M.J."/>
            <person name="Buck C.B."/>
        </authorList>
    </citation>
    <scope>NUCLEOTIDE SEQUENCE</scope>
    <source>
        <strain evidence="1">Ctj912</strain>
    </source>
</reference>